<dbReference type="PANTHER" id="PTHR13582:SF0">
    <property type="entry name" value="M-PHASE PHOSPHOPROTEIN 6"/>
    <property type="match status" value="1"/>
</dbReference>
<dbReference type="GO" id="GO:0000460">
    <property type="term" value="P:maturation of 5.8S rRNA"/>
    <property type="evidence" value="ECO:0007669"/>
    <property type="project" value="TreeGrafter"/>
</dbReference>
<feature type="region of interest" description="Disordered" evidence="1">
    <location>
        <begin position="151"/>
        <end position="203"/>
    </location>
</feature>
<feature type="compositionally biased region" description="Basic residues" evidence="1">
    <location>
        <begin position="194"/>
        <end position="203"/>
    </location>
</feature>
<dbReference type="Proteomes" id="UP000492821">
    <property type="component" value="Unassembled WGS sequence"/>
</dbReference>
<protein>
    <submittedName>
        <fullName evidence="3">M-phase phosphoprotein 6</fullName>
    </submittedName>
</protein>
<keyword evidence="2" id="KW-1185">Reference proteome</keyword>
<accession>A0A7E4UX85</accession>
<dbReference type="PANTHER" id="PTHR13582">
    <property type="entry name" value="M-PHASE PHOSPHOPROTEIN 6"/>
    <property type="match status" value="1"/>
</dbReference>
<dbReference type="AlphaFoldDB" id="A0A7E4UX85"/>
<dbReference type="WBParaSite" id="Pan_g13932.t1">
    <property type="protein sequence ID" value="Pan_g13932.t1"/>
    <property type="gene ID" value="Pan_g13932"/>
</dbReference>
<reference evidence="2" key="1">
    <citation type="journal article" date="2013" name="Genetics">
        <title>The draft genome and transcriptome of Panagrellus redivivus are shaped by the harsh demands of a free-living lifestyle.</title>
        <authorList>
            <person name="Srinivasan J."/>
            <person name="Dillman A.R."/>
            <person name="Macchietto M.G."/>
            <person name="Heikkinen L."/>
            <person name="Lakso M."/>
            <person name="Fracchia K.M."/>
            <person name="Antoshechkin I."/>
            <person name="Mortazavi A."/>
            <person name="Wong G."/>
            <person name="Sternberg P.W."/>
        </authorList>
    </citation>
    <scope>NUCLEOTIDE SEQUENCE [LARGE SCALE GENOMIC DNA]</scope>
    <source>
        <strain evidence="2">MT8872</strain>
    </source>
</reference>
<dbReference type="InterPro" id="IPR019324">
    <property type="entry name" value="MPP6"/>
</dbReference>
<sequence length="203" mass="23106">MSRKVGNAEVVKISEDLLQMQFMRSTKLKLEERAKKEDLAQLEKDYAGKTIPAAHTHDRQSKFVFCPDIGLSELQNVKYGRFSFNGANPEIEKIMTDESIARRRRNDPNWEDDESIFKDIPDYEMAESVFSRAKYIREGMVQPSAEAVNIYTEESTSAEPAEGDSESTDQAAIAARANAMLSKKRFNPYDRNSRGRGRGRGRK</sequence>
<name>A0A7E4UX85_PANRE</name>
<dbReference type="Pfam" id="PF10175">
    <property type="entry name" value="MPP6"/>
    <property type="match status" value="1"/>
</dbReference>
<evidence type="ECO:0000313" key="2">
    <source>
        <dbReference type="Proteomes" id="UP000492821"/>
    </source>
</evidence>
<reference evidence="3" key="2">
    <citation type="submission" date="2020-10" db="UniProtKB">
        <authorList>
            <consortium name="WormBaseParasite"/>
        </authorList>
    </citation>
    <scope>IDENTIFICATION</scope>
</reference>
<evidence type="ECO:0000313" key="3">
    <source>
        <dbReference type="WBParaSite" id="Pan_g13932.t1"/>
    </source>
</evidence>
<organism evidence="2 3">
    <name type="scientific">Panagrellus redivivus</name>
    <name type="common">Microworm</name>
    <dbReference type="NCBI Taxonomy" id="6233"/>
    <lineage>
        <taxon>Eukaryota</taxon>
        <taxon>Metazoa</taxon>
        <taxon>Ecdysozoa</taxon>
        <taxon>Nematoda</taxon>
        <taxon>Chromadorea</taxon>
        <taxon>Rhabditida</taxon>
        <taxon>Tylenchina</taxon>
        <taxon>Panagrolaimomorpha</taxon>
        <taxon>Panagrolaimoidea</taxon>
        <taxon>Panagrolaimidae</taxon>
        <taxon>Panagrellus</taxon>
    </lineage>
</organism>
<proteinExistence type="predicted"/>
<evidence type="ECO:0000256" key="1">
    <source>
        <dbReference type="SAM" id="MobiDB-lite"/>
    </source>
</evidence>